<dbReference type="STRING" id="1458985.BJP34_04945"/>
<dbReference type="KEGG" id="mpro:BJP34_04945"/>
<protein>
    <submittedName>
        <fullName evidence="1">Uncharacterized protein</fullName>
    </submittedName>
</protein>
<reference evidence="2" key="1">
    <citation type="submission" date="2016-10" db="EMBL/GenBank/DDBJ databases">
        <title>Comparative genomics uncovers the prolific and rare metabolic potential of the cyanobacterial genus Moorea.</title>
        <authorList>
            <person name="Leao T."/>
            <person name="Castelao G."/>
            <person name="Korobeynikov A."/>
            <person name="Monroe E.A."/>
            <person name="Podell S."/>
            <person name="Glukhov E."/>
            <person name="Allen E."/>
            <person name="Gerwick W.H."/>
            <person name="Gerwick L."/>
        </authorList>
    </citation>
    <scope>NUCLEOTIDE SEQUENCE [LARGE SCALE GENOMIC DNA]</scope>
    <source>
        <strain evidence="2">PAL-8-15-08-1</strain>
    </source>
</reference>
<sequence length="73" mass="8189">MFLIIVNRVLFSVTGRVNQKMYLMIMIITRATWVLAAVSTGEEKLTIHALMEDPGTLKGKTILSKVKHTNPMS</sequence>
<dbReference type="EMBL" id="CP017599">
    <property type="protein sequence ID" value="AOW98888.1"/>
    <property type="molecule type" value="Genomic_DNA"/>
</dbReference>
<evidence type="ECO:0000313" key="2">
    <source>
        <dbReference type="Proteomes" id="UP000177870"/>
    </source>
</evidence>
<organism evidence="1 2">
    <name type="scientific">Moorena producens PAL-8-15-08-1</name>
    <dbReference type="NCBI Taxonomy" id="1458985"/>
    <lineage>
        <taxon>Bacteria</taxon>
        <taxon>Bacillati</taxon>
        <taxon>Cyanobacteriota</taxon>
        <taxon>Cyanophyceae</taxon>
        <taxon>Coleofasciculales</taxon>
        <taxon>Coleofasciculaceae</taxon>
        <taxon>Moorena</taxon>
    </lineage>
</organism>
<evidence type="ECO:0000313" key="1">
    <source>
        <dbReference type="EMBL" id="AOW98888.1"/>
    </source>
</evidence>
<gene>
    <name evidence="1" type="ORF">BJP34_04945</name>
</gene>
<proteinExistence type="predicted"/>
<dbReference type="Proteomes" id="UP000177870">
    <property type="component" value="Chromosome"/>
</dbReference>
<dbReference type="AlphaFoldDB" id="A0A1D8TMK9"/>
<accession>A0A1D8TMK9</accession>
<name>A0A1D8TMK9_9CYAN</name>